<name>A0A1M7R952_9BURK</name>
<feature type="transmembrane region" description="Helical" evidence="1">
    <location>
        <begin position="21"/>
        <end position="39"/>
    </location>
</feature>
<sequence>MSTPRRTLAEAADASDNGFNLVRLATALTVVYFHAYMTTGTIPSLEPLGKLFYPAADTGRLALAVFFLISGFFVTRSWINDPHLGRFAARRAARLLPALAVCVPLMTLCAVLFFSAPEAHGIFSRDTWQYILANVGLHGLRFVIPDTEWHINGVLGGQAINAPLWTLFWEGRMYVMVALLGMAAALPLRQWFMGCAAFLLLATQLFPDVASGYVWETQLWSMFLVGMLCCSLAAQLRVGPVQAACAVVFVAINWTRTASMGPTGFTWFGLALVCTALALWAGSTRMQRWAYLRRHDYSYGIYLYHWPIMTMLKAAIPSMTALPMIAAGIGLTIPMAMLSWHLVEAPAMRAMRRQLSGRRLHVVETAVTDDPAWQRSGPAPSSRQHQN</sequence>
<evidence type="ECO:0000313" key="3">
    <source>
        <dbReference type="EMBL" id="SHN42773.1"/>
    </source>
</evidence>
<feature type="transmembrane region" description="Helical" evidence="1">
    <location>
        <begin position="264"/>
        <end position="284"/>
    </location>
</feature>
<feature type="domain" description="Acyltransferase 3" evidence="2">
    <location>
        <begin position="17"/>
        <end position="338"/>
    </location>
</feature>
<feature type="transmembrane region" description="Helical" evidence="1">
    <location>
        <begin position="173"/>
        <end position="202"/>
    </location>
</feature>
<dbReference type="GO" id="GO:0016747">
    <property type="term" value="F:acyltransferase activity, transferring groups other than amino-acyl groups"/>
    <property type="evidence" value="ECO:0007669"/>
    <property type="project" value="InterPro"/>
</dbReference>
<feature type="transmembrane region" description="Helical" evidence="1">
    <location>
        <begin position="51"/>
        <end position="74"/>
    </location>
</feature>
<dbReference type="Proteomes" id="UP000184339">
    <property type="component" value="Unassembled WGS sequence"/>
</dbReference>
<feature type="transmembrane region" description="Helical" evidence="1">
    <location>
        <begin position="296"/>
        <end position="316"/>
    </location>
</feature>
<dbReference type="InterPro" id="IPR002656">
    <property type="entry name" value="Acyl_transf_3_dom"/>
</dbReference>
<keyword evidence="1" id="KW-0812">Transmembrane</keyword>
<keyword evidence="1" id="KW-0472">Membrane</keyword>
<dbReference type="Pfam" id="PF01757">
    <property type="entry name" value="Acyl_transf_3"/>
    <property type="match status" value="1"/>
</dbReference>
<organism evidence="3 4">
    <name type="scientific">Duganella sacchari</name>
    <dbReference type="NCBI Taxonomy" id="551987"/>
    <lineage>
        <taxon>Bacteria</taxon>
        <taxon>Pseudomonadati</taxon>
        <taxon>Pseudomonadota</taxon>
        <taxon>Betaproteobacteria</taxon>
        <taxon>Burkholderiales</taxon>
        <taxon>Oxalobacteraceae</taxon>
        <taxon>Telluria group</taxon>
        <taxon>Duganella</taxon>
    </lineage>
</organism>
<proteinExistence type="predicted"/>
<feature type="transmembrane region" description="Helical" evidence="1">
    <location>
        <begin position="95"/>
        <end position="116"/>
    </location>
</feature>
<keyword evidence="3" id="KW-0378">Hydrolase</keyword>
<dbReference type="AlphaFoldDB" id="A0A1M7R952"/>
<dbReference type="InterPro" id="IPR050879">
    <property type="entry name" value="Acyltransferase_3"/>
</dbReference>
<dbReference type="GO" id="GO:0016020">
    <property type="term" value="C:membrane"/>
    <property type="evidence" value="ECO:0007669"/>
    <property type="project" value="TreeGrafter"/>
</dbReference>
<accession>A0A1M7R952</accession>
<protein>
    <submittedName>
        <fullName evidence="3">Peptidoglycan/LPS O-acetylase OafA/YrhL, contains acyltransferase and SGNH-hydrolase domains</fullName>
    </submittedName>
</protein>
<keyword evidence="4" id="KW-1185">Reference proteome</keyword>
<feature type="transmembrane region" description="Helical" evidence="1">
    <location>
        <begin position="322"/>
        <end position="343"/>
    </location>
</feature>
<keyword evidence="3" id="KW-0808">Transferase</keyword>
<dbReference type="PANTHER" id="PTHR23028:SF53">
    <property type="entry name" value="ACYL_TRANSF_3 DOMAIN-CONTAINING PROTEIN"/>
    <property type="match status" value="1"/>
</dbReference>
<dbReference type="PANTHER" id="PTHR23028">
    <property type="entry name" value="ACETYLTRANSFERASE"/>
    <property type="match status" value="1"/>
</dbReference>
<reference evidence="4" key="1">
    <citation type="submission" date="2016-11" db="EMBL/GenBank/DDBJ databases">
        <authorList>
            <person name="Varghese N."/>
            <person name="Submissions S."/>
        </authorList>
    </citation>
    <scope>NUCLEOTIDE SEQUENCE [LARGE SCALE GENOMIC DNA]</scope>
    <source>
        <strain evidence="4">Sac-22</strain>
    </source>
</reference>
<evidence type="ECO:0000256" key="1">
    <source>
        <dbReference type="SAM" id="Phobius"/>
    </source>
</evidence>
<dbReference type="GO" id="GO:0016787">
    <property type="term" value="F:hydrolase activity"/>
    <property type="evidence" value="ECO:0007669"/>
    <property type="project" value="UniProtKB-KW"/>
</dbReference>
<gene>
    <name evidence="3" type="ORF">SAMN05192549_1158</name>
</gene>
<evidence type="ECO:0000259" key="2">
    <source>
        <dbReference type="Pfam" id="PF01757"/>
    </source>
</evidence>
<dbReference type="EMBL" id="FRCX01000015">
    <property type="protein sequence ID" value="SHN42773.1"/>
    <property type="molecule type" value="Genomic_DNA"/>
</dbReference>
<evidence type="ECO:0000313" key="4">
    <source>
        <dbReference type="Proteomes" id="UP000184339"/>
    </source>
</evidence>
<keyword evidence="3" id="KW-0012">Acyltransferase</keyword>
<keyword evidence="1" id="KW-1133">Transmembrane helix</keyword>
<dbReference type="GO" id="GO:0009103">
    <property type="term" value="P:lipopolysaccharide biosynthetic process"/>
    <property type="evidence" value="ECO:0007669"/>
    <property type="project" value="TreeGrafter"/>
</dbReference>
<dbReference type="STRING" id="551987.SAMN05192549_1158"/>
<dbReference type="RefSeq" id="WP_072788924.1">
    <property type="nucleotide sequence ID" value="NZ_FRCX01000015.1"/>
</dbReference>